<feature type="transmembrane region" description="Helical" evidence="1">
    <location>
        <begin position="126"/>
        <end position="148"/>
    </location>
</feature>
<keyword evidence="1" id="KW-0812">Transmembrane</keyword>
<organism evidence="2 3">
    <name type="scientific">Leucobacter soli</name>
    <dbReference type="NCBI Taxonomy" id="2812850"/>
    <lineage>
        <taxon>Bacteria</taxon>
        <taxon>Bacillati</taxon>
        <taxon>Actinomycetota</taxon>
        <taxon>Actinomycetes</taxon>
        <taxon>Micrococcales</taxon>
        <taxon>Microbacteriaceae</taxon>
        <taxon>Leucobacter</taxon>
    </lineage>
</organism>
<keyword evidence="1" id="KW-1133">Transmembrane helix</keyword>
<dbReference type="AlphaFoldDB" id="A0A916NG44"/>
<name>A0A916NG44_9MICO</name>
<keyword evidence="3" id="KW-1185">Reference proteome</keyword>
<reference evidence="2" key="1">
    <citation type="submission" date="2021-06" db="EMBL/GenBank/DDBJ databases">
        <authorList>
            <person name="Criscuolo A."/>
        </authorList>
    </citation>
    <scope>NUCLEOTIDE SEQUENCE</scope>
    <source>
        <strain evidence="2">CIP111803</strain>
    </source>
</reference>
<protein>
    <recommendedName>
        <fullName evidence="4">DUF2975 domain-containing protein</fullName>
    </recommendedName>
</protein>
<evidence type="ECO:0000313" key="3">
    <source>
        <dbReference type="Proteomes" id="UP000693892"/>
    </source>
</evidence>
<dbReference type="RefSeq" id="WP_218114379.1">
    <property type="nucleotide sequence ID" value="NZ_CAJVAP010000007.1"/>
</dbReference>
<proteinExistence type="predicted"/>
<accession>A0A916NG44</accession>
<evidence type="ECO:0000256" key="1">
    <source>
        <dbReference type="SAM" id="Phobius"/>
    </source>
</evidence>
<dbReference type="Proteomes" id="UP000693892">
    <property type="component" value="Unassembled WGS sequence"/>
</dbReference>
<feature type="transmembrane region" description="Helical" evidence="1">
    <location>
        <begin position="97"/>
        <end position="114"/>
    </location>
</feature>
<comment type="caution">
    <text evidence="2">The sequence shown here is derived from an EMBL/GenBank/DDBJ whole genome shotgun (WGS) entry which is preliminary data.</text>
</comment>
<gene>
    <name evidence="2" type="ORF">LEUCIP111803_00747</name>
</gene>
<keyword evidence="1" id="KW-0472">Membrane</keyword>
<feature type="transmembrane region" description="Helical" evidence="1">
    <location>
        <begin position="12"/>
        <end position="33"/>
    </location>
</feature>
<dbReference type="EMBL" id="CAJVAP010000007">
    <property type="protein sequence ID" value="CAG7604632.1"/>
    <property type="molecule type" value="Genomic_DNA"/>
</dbReference>
<sequence length="206" mass="21670">MNAAAEYRPSRADRIGIVAFMIAGIAILAWSAYAGLMRVMELLLGEDARFLVRFPDTPVETPLGEGGAPVALQLDAATIAVRQMTPLGFWSGVLEQSAFFVGLATVVVCLLLLSRRALRGEIFSRSSTALVAIAGLTGLAGFGLSAFFQGLAGAEALLSVTGGELTGFVVFTLEPFHFVIAAFVTTLVINTYAVGARIERETAGLI</sequence>
<feature type="transmembrane region" description="Helical" evidence="1">
    <location>
        <begin position="168"/>
        <end position="190"/>
    </location>
</feature>
<evidence type="ECO:0008006" key="4">
    <source>
        <dbReference type="Google" id="ProtNLM"/>
    </source>
</evidence>
<evidence type="ECO:0000313" key="2">
    <source>
        <dbReference type="EMBL" id="CAG7604632.1"/>
    </source>
</evidence>